<name>A0A9Q3HQW4_9BASI</name>
<dbReference type="Proteomes" id="UP000765509">
    <property type="component" value="Unassembled WGS sequence"/>
</dbReference>
<evidence type="ECO:0000313" key="1">
    <source>
        <dbReference type="EMBL" id="MBW0514496.1"/>
    </source>
</evidence>
<dbReference type="AlphaFoldDB" id="A0A9Q3HQW4"/>
<comment type="caution">
    <text evidence="1">The sequence shown here is derived from an EMBL/GenBank/DDBJ whole genome shotgun (WGS) entry which is preliminary data.</text>
</comment>
<feature type="non-terminal residue" evidence="1">
    <location>
        <position position="1"/>
    </location>
</feature>
<reference evidence="1" key="1">
    <citation type="submission" date="2021-03" db="EMBL/GenBank/DDBJ databases">
        <title>Draft genome sequence of rust myrtle Austropuccinia psidii MF-1, a brazilian biotype.</title>
        <authorList>
            <person name="Quecine M.C."/>
            <person name="Pachon D.M.R."/>
            <person name="Bonatelli M.L."/>
            <person name="Correr F.H."/>
            <person name="Franceschini L.M."/>
            <person name="Leite T.F."/>
            <person name="Margarido G.R.A."/>
            <person name="Almeida C.A."/>
            <person name="Ferrarezi J.A."/>
            <person name="Labate C.A."/>
        </authorList>
    </citation>
    <scope>NUCLEOTIDE SEQUENCE</scope>
    <source>
        <strain evidence="1">MF-1</strain>
    </source>
</reference>
<accession>A0A9Q3HQW4</accession>
<gene>
    <name evidence="1" type="ORF">O181_054211</name>
</gene>
<evidence type="ECO:0000313" key="2">
    <source>
        <dbReference type="Proteomes" id="UP000765509"/>
    </source>
</evidence>
<organism evidence="1 2">
    <name type="scientific">Austropuccinia psidii MF-1</name>
    <dbReference type="NCBI Taxonomy" id="1389203"/>
    <lineage>
        <taxon>Eukaryota</taxon>
        <taxon>Fungi</taxon>
        <taxon>Dikarya</taxon>
        <taxon>Basidiomycota</taxon>
        <taxon>Pucciniomycotina</taxon>
        <taxon>Pucciniomycetes</taxon>
        <taxon>Pucciniales</taxon>
        <taxon>Sphaerophragmiaceae</taxon>
        <taxon>Austropuccinia</taxon>
    </lineage>
</organism>
<keyword evidence="2" id="KW-1185">Reference proteome</keyword>
<sequence>MCHWAQSADAVCKASPGRSALTSENSRALCAATGSPSTATIAYLHHQLDPFRNRLSYDVVVITHHQLHSCDGCSTTSLT</sequence>
<protein>
    <submittedName>
        <fullName evidence="1">Uncharacterized protein</fullName>
    </submittedName>
</protein>
<proteinExistence type="predicted"/>
<dbReference type="EMBL" id="AVOT02024050">
    <property type="protein sequence ID" value="MBW0514496.1"/>
    <property type="molecule type" value="Genomic_DNA"/>
</dbReference>